<evidence type="ECO:0000313" key="15">
    <source>
        <dbReference type="EMBL" id="MFC5068123.1"/>
    </source>
</evidence>
<dbReference type="Proteomes" id="UP001595796">
    <property type="component" value="Unassembled WGS sequence"/>
</dbReference>
<dbReference type="InterPro" id="IPR044856">
    <property type="entry name" value="Malate_synth_C_sf"/>
</dbReference>
<evidence type="ECO:0000259" key="11">
    <source>
        <dbReference type="Pfam" id="PF01274"/>
    </source>
</evidence>
<keyword evidence="7 10" id="KW-0460">Magnesium</keyword>
<feature type="binding site" evidence="10">
    <location>
        <begin position="130"/>
        <end position="131"/>
    </location>
    <ligand>
        <name>acetyl-CoA</name>
        <dbReference type="ChEBI" id="CHEBI:57288"/>
    </ligand>
</feature>
<dbReference type="Pfam" id="PF20656">
    <property type="entry name" value="MS_N"/>
    <property type="match status" value="1"/>
</dbReference>
<evidence type="ECO:0000256" key="5">
    <source>
        <dbReference type="ARBA" id="ARBA00022679"/>
    </source>
</evidence>
<reference evidence="16" key="1">
    <citation type="journal article" date="2019" name="Int. J. Syst. Evol. Microbiol.">
        <title>The Global Catalogue of Microorganisms (GCM) 10K type strain sequencing project: providing services to taxonomists for standard genome sequencing and annotation.</title>
        <authorList>
            <consortium name="The Broad Institute Genomics Platform"/>
            <consortium name="The Broad Institute Genome Sequencing Center for Infectious Disease"/>
            <person name="Wu L."/>
            <person name="Ma J."/>
        </authorList>
    </citation>
    <scope>NUCLEOTIDE SEQUENCE [LARGE SCALE GENOMIC DNA]</scope>
    <source>
        <strain evidence="16">CGMCC 1.16444</strain>
    </source>
</reference>
<dbReference type="InterPro" id="IPR011076">
    <property type="entry name" value="Malate_synth_sf"/>
</dbReference>
<dbReference type="EC" id="2.3.3.9" evidence="10"/>
<feature type="binding site" evidence="10">
    <location>
        <position position="436"/>
    </location>
    <ligand>
        <name>Mg(2+)</name>
        <dbReference type="ChEBI" id="CHEBI:18420"/>
    </ligand>
</feature>
<dbReference type="Pfam" id="PF20659">
    <property type="entry name" value="MS_C"/>
    <property type="match status" value="1"/>
</dbReference>
<feature type="active site" description="Proton donor" evidence="10">
    <location>
        <position position="635"/>
    </location>
</feature>
<dbReference type="InterPro" id="IPR046363">
    <property type="entry name" value="MS_N_TIM-barrel_dom"/>
</dbReference>
<gene>
    <name evidence="10" type="primary">glcB</name>
    <name evidence="15" type="ORF">ACFPFW_08855</name>
</gene>
<protein>
    <recommendedName>
        <fullName evidence="10">Malate synthase G</fullName>
        <ecNumber evidence="10">2.3.3.9</ecNumber>
    </recommendedName>
</protein>
<dbReference type="NCBIfam" id="NF002825">
    <property type="entry name" value="PRK02999.1"/>
    <property type="match status" value="1"/>
</dbReference>
<keyword evidence="15" id="KW-0012">Acyltransferase</keyword>
<evidence type="ECO:0000256" key="6">
    <source>
        <dbReference type="ARBA" id="ARBA00022723"/>
    </source>
</evidence>
<evidence type="ECO:0000256" key="3">
    <source>
        <dbReference type="ARBA" id="ARBA00022490"/>
    </source>
</evidence>
<accession>A0ABV9YZ70</accession>
<organism evidence="15 16">
    <name type="scientific">Flaviflagellibacter deserti</name>
    <dbReference type="NCBI Taxonomy" id="2267266"/>
    <lineage>
        <taxon>Bacteria</taxon>
        <taxon>Pseudomonadati</taxon>
        <taxon>Pseudomonadota</taxon>
        <taxon>Alphaproteobacteria</taxon>
        <taxon>Hyphomicrobiales</taxon>
        <taxon>Flaviflagellibacter</taxon>
    </lineage>
</organism>
<feature type="domain" description="Malate synthase N-terminal" evidence="12">
    <location>
        <begin position="22"/>
        <end position="81"/>
    </location>
</feature>
<evidence type="ECO:0000256" key="10">
    <source>
        <dbReference type="HAMAP-Rule" id="MF_00641"/>
    </source>
</evidence>
<keyword evidence="3 10" id="KW-0963">Cytoplasm</keyword>
<dbReference type="InterPro" id="IPR048355">
    <property type="entry name" value="MS_C"/>
</dbReference>
<feature type="binding site" evidence="10">
    <location>
        <position position="436"/>
    </location>
    <ligand>
        <name>glyoxylate</name>
        <dbReference type="ChEBI" id="CHEBI:36655"/>
    </ligand>
</feature>
<dbReference type="InterPro" id="IPR048356">
    <property type="entry name" value="MS_N"/>
</dbReference>
<dbReference type="Gene3D" id="1.20.1220.12">
    <property type="entry name" value="Malate synthase, domain III"/>
    <property type="match status" value="1"/>
</dbReference>
<comment type="similarity">
    <text evidence="10">Belongs to the malate synthase family. GlcB subfamily.</text>
</comment>
<sequence>METFAELKPDASARITVDPLLAAFIENEVIPGTGVDPGRFWSGLDALIAEFEPRNRALLRERDRLQAEIDAWHVARRGEAFDLAAYRRFLEKIGYLGSEPPHFEVDVQGVDAEVAKLNGPQLVVPVTSARYALNAANARWGSLYDALYGTDALLPKADSAGHELDTSRATLVIDHVKGLLDRWIPLADGSHSDVVSYRIAGGALECRLSNGEARGLLDAAAFVGHRGPEERPEHVYIKHHGLHIDLAFDPDTPSGRLDPAGMSDVVLEAALTTIVDFEDSVATVDVQDKIPAYRDWLGLMKGTLRAAVRKGGGEIERRLADDRSMIGTDGRETSLPGRSLLLVRNVGQHVKTDMVLTKDGDPVSEAFIDAAVTTLIGLHDLRGEHRGLNSRAGSIYVVKPKMHGADEVQLAVDLFARLEEIYGLSSNTIKIGIMDEERRMSANLRAALNVARHRVFFINTGFLDRTGDEIHTAMEAGPVVPKTTMKSQPWLRAYEERNVVTGLNAGLDRKGQIGKGMWTATDRMADMIAQKGAQLRAGASTAWVPSPTAAVLHAIHYHGIDVRDVQSGLRSAPLPPVTELLTPSLADPDRLTEAVVRSELDNNVQSLLGYVVRWIDQGVGCSKVPDINGIDLMEDRATLRISSQHIANWLLHGVISAAQVDESLRRMAVLVDRQNAEDTAYIPMSPGFDGIAFRTARDLIFDARTQPNGYTEFLLAAGRAGRKKLG</sequence>
<dbReference type="InterPro" id="IPR006253">
    <property type="entry name" value="Malate_synthG"/>
</dbReference>
<feature type="binding site" evidence="10">
    <location>
        <begin position="461"/>
        <end position="464"/>
    </location>
    <ligand>
        <name>glyoxylate</name>
        <dbReference type="ChEBI" id="CHEBI:36655"/>
    </ligand>
</feature>
<evidence type="ECO:0000259" key="14">
    <source>
        <dbReference type="Pfam" id="PF20659"/>
    </source>
</evidence>
<dbReference type="InterPro" id="IPR001465">
    <property type="entry name" value="Malate_synthase_TIM"/>
</dbReference>
<dbReference type="PANTHER" id="PTHR42739:SF1">
    <property type="entry name" value="MALATE SYNTHASE G"/>
    <property type="match status" value="1"/>
</dbReference>
<keyword evidence="2 10" id="KW-0329">Glyoxylate bypass</keyword>
<feature type="binding site" evidence="10">
    <location>
        <position position="344"/>
    </location>
    <ligand>
        <name>glyoxylate</name>
        <dbReference type="ChEBI" id="CHEBI:36655"/>
    </ligand>
</feature>
<evidence type="ECO:0000256" key="2">
    <source>
        <dbReference type="ARBA" id="ARBA00022435"/>
    </source>
</evidence>
<feature type="binding site" evidence="10">
    <location>
        <position position="464"/>
    </location>
    <ligand>
        <name>Mg(2+)</name>
        <dbReference type="ChEBI" id="CHEBI:18420"/>
    </ligand>
</feature>
<proteinExistence type="inferred from homology"/>
<comment type="function">
    <text evidence="10">Involved in the glycolate utilization. Catalyzes the condensation and subsequent hydrolysis of acetyl-coenzyme A (acetyl-CoA) and glyoxylate to form malate and CoA.</text>
</comment>
<dbReference type="RefSeq" id="WP_114957613.1">
    <property type="nucleotide sequence ID" value="NZ_JBHSJF010000006.1"/>
</dbReference>
<evidence type="ECO:0000256" key="1">
    <source>
        <dbReference type="ARBA" id="ARBA00001946"/>
    </source>
</evidence>
<evidence type="ECO:0000259" key="12">
    <source>
        <dbReference type="Pfam" id="PF20656"/>
    </source>
</evidence>
<feature type="binding site" evidence="10">
    <location>
        <position position="280"/>
    </location>
    <ligand>
        <name>acetyl-CoA</name>
        <dbReference type="ChEBI" id="CHEBI:57288"/>
    </ligand>
</feature>
<feature type="domain" description="Malate synthase C-terminal" evidence="14">
    <location>
        <begin position="597"/>
        <end position="714"/>
    </location>
</feature>
<dbReference type="Pfam" id="PF01274">
    <property type="entry name" value="MS_TIM-barrel"/>
    <property type="match status" value="1"/>
</dbReference>
<evidence type="ECO:0000259" key="13">
    <source>
        <dbReference type="Pfam" id="PF20658"/>
    </source>
</evidence>
<evidence type="ECO:0000313" key="16">
    <source>
        <dbReference type="Proteomes" id="UP001595796"/>
    </source>
</evidence>
<comment type="cofactor">
    <cofactor evidence="1 10">
        <name>Mg(2+)</name>
        <dbReference type="ChEBI" id="CHEBI:18420"/>
    </cofactor>
</comment>
<evidence type="ECO:0000256" key="7">
    <source>
        <dbReference type="ARBA" id="ARBA00022842"/>
    </source>
</evidence>
<feature type="domain" description="Malate synthase G alpha-beta insertion" evidence="13">
    <location>
        <begin position="166"/>
        <end position="239"/>
    </location>
</feature>
<feature type="active site" description="Proton acceptor" evidence="10">
    <location>
        <position position="344"/>
    </location>
</feature>
<dbReference type="Pfam" id="PF20658">
    <property type="entry name" value="MSG_insertion"/>
    <property type="match status" value="1"/>
</dbReference>
<keyword evidence="5 10" id="KW-0808">Transferase</keyword>
<comment type="subcellular location">
    <subcellularLocation>
        <location evidence="10">Cytoplasm</location>
    </subcellularLocation>
</comment>
<feature type="binding site" evidence="10">
    <location>
        <position position="545"/>
    </location>
    <ligand>
        <name>acetyl-CoA</name>
        <dbReference type="ChEBI" id="CHEBI:57288"/>
    </ligand>
</feature>
<dbReference type="HAMAP" id="MF_00641">
    <property type="entry name" value="Malate_synth_G"/>
    <property type="match status" value="1"/>
</dbReference>
<comment type="pathway">
    <text evidence="10">Carbohydrate metabolism; glyoxylate cycle; (S)-malate from isocitrate: step 2/2.</text>
</comment>
<keyword evidence="16" id="KW-1185">Reference proteome</keyword>
<keyword evidence="8 10" id="KW-0558">Oxidation</keyword>
<keyword evidence="6 10" id="KW-0479">Metal-binding</keyword>
<feature type="binding site" evidence="10">
    <location>
        <position position="317"/>
    </location>
    <ligand>
        <name>acetyl-CoA</name>
        <dbReference type="ChEBI" id="CHEBI:57288"/>
    </ligand>
</feature>
<evidence type="ECO:0000256" key="9">
    <source>
        <dbReference type="ARBA" id="ARBA00047918"/>
    </source>
</evidence>
<comment type="caution">
    <text evidence="10">Lacks conserved residue(s) required for the propagation of feature annotation.</text>
</comment>
<feature type="binding site" evidence="10">
    <location>
        <position position="123"/>
    </location>
    <ligand>
        <name>acetyl-CoA</name>
        <dbReference type="ChEBI" id="CHEBI:57288"/>
    </ligand>
</feature>
<keyword evidence="4 10" id="KW-0816">Tricarboxylic acid cycle</keyword>
<dbReference type="PANTHER" id="PTHR42739">
    <property type="entry name" value="MALATE SYNTHASE G"/>
    <property type="match status" value="1"/>
</dbReference>
<feature type="modified residue" description="Cysteine sulfenic acid (-SOH)" evidence="10">
    <location>
        <position position="621"/>
    </location>
</feature>
<dbReference type="SUPFAM" id="SSF51645">
    <property type="entry name" value="Malate synthase G"/>
    <property type="match status" value="1"/>
</dbReference>
<dbReference type="EMBL" id="JBHSJF010000006">
    <property type="protein sequence ID" value="MFC5068123.1"/>
    <property type="molecule type" value="Genomic_DNA"/>
</dbReference>
<evidence type="ECO:0000256" key="8">
    <source>
        <dbReference type="ARBA" id="ARBA00023097"/>
    </source>
</evidence>
<comment type="catalytic activity">
    <reaction evidence="9 10">
        <text>glyoxylate + acetyl-CoA + H2O = (S)-malate + CoA + H(+)</text>
        <dbReference type="Rhea" id="RHEA:18181"/>
        <dbReference type="ChEBI" id="CHEBI:15377"/>
        <dbReference type="ChEBI" id="CHEBI:15378"/>
        <dbReference type="ChEBI" id="CHEBI:15589"/>
        <dbReference type="ChEBI" id="CHEBI:36655"/>
        <dbReference type="ChEBI" id="CHEBI:57287"/>
        <dbReference type="ChEBI" id="CHEBI:57288"/>
        <dbReference type="EC" id="2.3.3.9"/>
    </reaction>
</comment>
<dbReference type="Gene3D" id="3.20.20.360">
    <property type="entry name" value="Malate synthase, domain 3"/>
    <property type="match status" value="2"/>
</dbReference>
<evidence type="ECO:0000256" key="4">
    <source>
        <dbReference type="ARBA" id="ARBA00022532"/>
    </source>
</evidence>
<comment type="caution">
    <text evidence="15">The sequence shown here is derived from an EMBL/GenBank/DDBJ whole genome shotgun (WGS) entry which is preliminary data.</text>
</comment>
<dbReference type="GO" id="GO:0004474">
    <property type="term" value="F:malate synthase activity"/>
    <property type="evidence" value="ECO:0007669"/>
    <property type="project" value="UniProtKB-EC"/>
</dbReference>
<feature type="domain" description="Malate synthase TIM barrel" evidence="11">
    <location>
        <begin position="341"/>
        <end position="572"/>
    </location>
</feature>
<dbReference type="InterPro" id="IPR048357">
    <property type="entry name" value="MSG_insertion"/>
</dbReference>
<name>A0ABV9YZ70_9HYPH</name>
<comment type="subunit">
    <text evidence="10">Monomer.</text>
</comment>